<dbReference type="PANTHER" id="PTHR35191">
    <property type="entry name" value="PROPHAGE SIDE TAIL FIBER PROTEIN HOMOLOG STFQ-RELATED"/>
    <property type="match status" value="1"/>
</dbReference>
<dbReference type="InterPro" id="IPR051934">
    <property type="entry name" value="Phage_Tail_Fiber_Structural"/>
</dbReference>
<proteinExistence type="predicted"/>
<reference evidence="2 3" key="1">
    <citation type="journal article" date="2020" name="Microorganisms">
        <title>Reliable Identification of Environmental Pseudomonas Isolates Using the rpoD Gene.</title>
        <authorList>
            <consortium name="The Broad Institute Genome Sequencing Platform"/>
            <person name="Girard L."/>
            <person name="Lood C."/>
            <person name="Rokni-Zadeh H."/>
            <person name="van Noort V."/>
            <person name="Lavigne R."/>
            <person name="De Mot R."/>
        </authorList>
    </citation>
    <scope>NUCLEOTIDE SEQUENCE [LARGE SCALE GENOMIC DNA]</scope>
    <source>
        <strain evidence="2 3">RW8P3</strain>
    </source>
</reference>
<gene>
    <name evidence="2" type="ORF">HU752_007415</name>
</gene>
<feature type="domain" description="Phage tail collar" evidence="1">
    <location>
        <begin position="110"/>
        <end position="168"/>
    </location>
</feature>
<organism evidence="2 3">
    <name type="scientific">Pseudomonas vanderleydeniana</name>
    <dbReference type="NCBI Taxonomy" id="2745495"/>
    <lineage>
        <taxon>Bacteria</taxon>
        <taxon>Pseudomonadati</taxon>
        <taxon>Pseudomonadota</taxon>
        <taxon>Gammaproteobacteria</taxon>
        <taxon>Pseudomonadales</taxon>
        <taxon>Pseudomonadaceae</taxon>
        <taxon>Pseudomonas</taxon>
    </lineage>
</organism>
<dbReference type="Proteomes" id="UP000634530">
    <property type="component" value="Chromosome"/>
</dbReference>
<dbReference type="Gene3D" id="3.90.1340.10">
    <property type="entry name" value="Phage tail collar domain"/>
    <property type="match status" value="2"/>
</dbReference>
<dbReference type="SUPFAM" id="SSF88874">
    <property type="entry name" value="Receptor-binding domain of short tail fibre protein gp12"/>
    <property type="match status" value="2"/>
</dbReference>
<dbReference type="InterPro" id="IPR011083">
    <property type="entry name" value="Phage_tail_collar_dom"/>
</dbReference>
<name>A0A9E6PNV4_9PSED</name>
<accession>A0A9E6PNV4</accession>
<dbReference type="PANTHER" id="PTHR35191:SF1">
    <property type="entry name" value="PROPHAGE SIDE TAIL FIBER PROTEIN HOMOLOG STFQ-RELATED"/>
    <property type="match status" value="1"/>
</dbReference>
<sequence>MDYPKSTPSVGLVNGRFVDENPVNGSPGSLIPAVWGNAVTEELLNVVQAGGLEPAEAEHDQLLKAIRTIIQSSLPPEQIRTTLAAYGITDAYTKAEVEALFKNATALPVGAMMAFPKGVVPNGFLEVDGSVQSIATYPDLAVYLGTTFNKGDEGAGNFRLPESRGEFLRGWDHGRGVDAGRALGSWQSDEYKSHSHATSPGLMLNINGGTGANSWGVGSQGAVTTIGAAGGAETRPRNLAVMWCIKAWNAPVNQGQIDVGALVDEVQKLKASVPVGSMLSFPKGTVPPGYLEVDGSLQSSAAYPDLAAYLGTTFNKGDEPAGYFRLPESRGEFLRGWDHGRGVDGGRTIGSYQLDDFKSHKHSLNADVVTETGAGPVGGVASSGNIYITETAFTGGAETRPRNLSVMWCIKAWNSPVNQGSIDVAALAADVRAVQKVAVAGTFRGLTASANGLGSVVNVAADQLVLGNDVSSRVLNGVNVSINATAMGANGLDTGGVTASTWYSVWVIWGGSGVAGLLSLSANNPVLPAGFTHKARVTWTRTDSTANKFLLSFVQAGNSVQYKIAAGSNVPNLPVMASGTVSPAADVSISAFVPPTASKIALAAGCTAGYVSFAPSSAYTAQAQTYLSTGALNAAPFVGGFNPSSPVPTANGLILLEGNSIRFGSSSGSGVLQCLGWEDNL</sequence>
<dbReference type="AlphaFoldDB" id="A0A9E6PNV4"/>
<reference evidence="2 3" key="2">
    <citation type="journal article" date="2021" name="Microorganisms">
        <title>The Ever-Expanding Pseudomonas Genus: Description of 43 New Species and Partition of the Pseudomonas putida Group.</title>
        <authorList>
            <person name="Girard L."/>
            <person name="Lood C."/>
            <person name="Hofte M."/>
            <person name="Vandamme P."/>
            <person name="Rokni-Zadeh H."/>
            <person name="van Noort V."/>
            <person name="Lavigne R."/>
            <person name="De Mot R."/>
        </authorList>
    </citation>
    <scope>NUCLEOTIDE SEQUENCE [LARGE SCALE GENOMIC DNA]</scope>
    <source>
        <strain evidence="2 3">RW8P3</strain>
    </source>
</reference>
<evidence type="ECO:0000313" key="2">
    <source>
        <dbReference type="EMBL" id="QXI29777.1"/>
    </source>
</evidence>
<dbReference type="Pfam" id="PF07484">
    <property type="entry name" value="Collar"/>
    <property type="match status" value="2"/>
</dbReference>
<keyword evidence="3" id="KW-1185">Reference proteome</keyword>
<evidence type="ECO:0000313" key="3">
    <source>
        <dbReference type="Proteomes" id="UP000634530"/>
    </source>
</evidence>
<dbReference type="KEGG" id="pvw:HU752_007415"/>
<protein>
    <submittedName>
        <fullName evidence="2">Tail fiber protein</fullName>
    </submittedName>
</protein>
<evidence type="ECO:0000259" key="1">
    <source>
        <dbReference type="Pfam" id="PF07484"/>
    </source>
</evidence>
<dbReference type="InterPro" id="IPR037053">
    <property type="entry name" value="Phage_tail_collar_dom_sf"/>
</dbReference>
<feature type="domain" description="Phage tail collar" evidence="1">
    <location>
        <begin position="276"/>
        <end position="334"/>
    </location>
</feature>
<dbReference type="RefSeq" id="WP_186681959.1">
    <property type="nucleotide sequence ID" value="NZ_CP077093.1"/>
</dbReference>
<dbReference type="EMBL" id="CP077093">
    <property type="protein sequence ID" value="QXI29777.1"/>
    <property type="molecule type" value="Genomic_DNA"/>
</dbReference>